<gene>
    <name evidence="1" type="ORF">M0L20_01080</name>
</gene>
<dbReference type="EMBL" id="JALPRF010000001">
    <property type="protein sequence ID" value="MCK8490421.1"/>
    <property type="molecule type" value="Genomic_DNA"/>
</dbReference>
<comment type="caution">
    <text evidence="1">The sequence shown here is derived from an EMBL/GenBank/DDBJ whole genome shotgun (WGS) entry which is preliminary data.</text>
</comment>
<accession>A0ABT0HE37</accession>
<evidence type="ECO:0000313" key="2">
    <source>
        <dbReference type="Proteomes" id="UP001202180"/>
    </source>
</evidence>
<protein>
    <submittedName>
        <fullName evidence="1">Uncharacterized protein</fullName>
    </submittedName>
</protein>
<sequence>MNKLVWISCVGVATVLTACRDTNQEVTPDLASPLVGKFNVTYLIAGPMSQTRQGGTGSFVRLERKSNNTLLVKVRIDDGMVQVNDQYEARIAPVSLQAYSQQEAGLRSRYSLTAANLSPLGGESVSQISLFQDGTIRAALGYVNSLGQTVSLGVNL</sequence>
<proteinExistence type="predicted"/>
<dbReference type="Proteomes" id="UP001202180">
    <property type="component" value="Unassembled WGS sequence"/>
</dbReference>
<dbReference type="RefSeq" id="WP_248475258.1">
    <property type="nucleotide sequence ID" value="NZ_JALPRF010000001.1"/>
</dbReference>
<name>A0ABT0HE37_9BACT</name>
<keyword evidence="2" id="KW-1185">Reference proteome</keyword>
<organism evidence="1 2">
    <name type="scientific">Spirosoma liriopis</name>
    <dbReference type="NCBI Taxonomy" id="2937440"/>
    <lineage>
        <taxon>Bacteria</taxon>
        <taxon>Pseudomonadati</taxon>
        <taxon>Bacteroidota</taxon>
        <taxon>Cytophagia</taxon>
        <taxon>Cytophagales</taxon>
        <taxon>Cytophagaceae</taxon>
        <taxon>Spirosoma</taxon>
    </lineage>
</organism>
<evidence type="ECO:0000313" key="1">
    <source>
        <dbReference type="EMBL" id="MCK8490421.1"/>
    </source>
</evidence>
<dbReference type="PROSITE" id="PS51257">
    <property type="entry name" value="PROKAR_LIPOPROTEIN"/>
    <property type="match status" value="1"/>
</dbReference>
<reference evidence="1 2" key="1">
    <citation type="submission" date="2022-04" db="EMBL/GenBank/DDBJ databases">
        <title>Spirosoma sp. strain RP8 genome sequencing and assembly.</title>
        <authorList>
            <person name="Jung Y."/>
        </authorList>
    </citation>
    <scope>NUCLEOTIDE SEQUENCE [LARGE SCALE GENOMIC DNA]</scope>
    <source>
        <strain evidence="1 2">RP8</strain>
    </source>
</reference>